<name>A0ABP7QVN9_9SPHI</name>
<evidence type="ECO:0000313" key="3">
    <source>
        <dbReference type="Proteomes" id="UP001500742"/>
    </source>
</evidence>
<feature type="signal peptide" evidence="1">
    <location>
        <begin position="1"/>
        <end position="20"/>
    </location>
</feature>
<keyword evidence="1" id="KW-0732">Signal</keyword>
<comment type="caution">
    <text evidence="2">The sequence shown here is derived from an EMBL/GenBank/DDBJ whole genome shotgun (WGS) entry which is preliminary data.</text>
</comment>
<keyword evidence="3" id="KW-1185">Reference proteome</keyword>
<sequence>MKNLLIISTLILLCIAKVSAQIVVPATDAARHVGEKVTICGTVFGQDNKAFNVTLYLGADRPGESLAVSIRFTGKARERAKGFFDSTFKGKAICVTGTVLKSKGAPYIKVNDPDQVKPFLTDNTIRQPVTKN</sequence>
<feature type="chain" id="PRO_5045982224" evidence="1">
    <location>
        <begin position="21"/>
        <end position="132"/>
    </location>
</feature>
<gene>
    <name evidence="2" type="ORF">GCM10022210_46860</name>
</gene>
<accession>A0ABP7QVN9</accession>
<dbReference type="RefSeq" id="WP_259093042.1">
    <property type="nucleotide sequence ID" value="NZ_BAAAZC010000030.1"/>
</dbReference>
<reference evidence="3" key="1">
    <citation type="journal article" date="2019" name="Int. J. Syst. Evol. Microbiol.">
        <title>The Global Catalogue of Microorganisms (GCM) 10K type strain sequencing project: providing services to taxonomists for standard genome sequencing and annotation.</title>
        <authorList>
            <consortium name="The Broad Institute Genomics Platform"/>
            <consortium name="The Broad Institute Genome Sequencing Center for Infectious Disease"/>
            <person name="Wu L."/>
            <person name="Ma J."/>
        </authorList>
    </citation>
    <scope>NUCLEOTIDE SEQUENCE [LARGE SCALE GENOMIC DNA]</scope>
    <source>
        <strain evidence="3">JCM 16601</strain>
    </source>
</reference>
<dbReference type="Proteomes" id="UP001500742">
    <property type="component" value="Unassembled WGS sequence"/>
</dbReference>
<evidence type="ECO:0000256" key="1">
    <source>
        <dbReference type="SAM" id="SignalP"/>
    </source>
</evidence>
<proteinExistence type="predicted"/>
<dbReference type="EMBL" id="BAAAZC010000030">
    <property type="protein sequence ID" value="GAA3988536.1"/>
    <property type="molecule type" value="Genomic_DNA"/>
</dbReference>
<evidence type="ECO:0000313" key="2">
    <source>
        <dbReference type="EMBL" id="GAA3988536.1"/>
    </source>
</evidence>
<organism evidence="2 3">
    <name type="scientific">Mucilaginibacter dorajii</name>
    <dbReference type="NCBI Taxonomy" id="692994"/>
    <lineage>
        <taxon>Bacteria</taxon>
        <taxon>Pseudomonadati</taxon>
        <taxon>Bacteroidota</taxon>
        <taxon>Sphingobacteriia</taxon>
        <taxon>Sphingobacteriales</taxon>
        <taxon>Sphingobacteriaceae</taxon>
        <taxon>Mucilaginibacter</taxon>
    </lineage>
</organism>
<protein>
    <submittedName>
        <fullName evidence="2">Uncharacterized protein</fullName>
    </submittedName>
</protein>